<dbReference type="InterPro" id="IPR042183">
    <property type="entry name" value="MmgE/PrpD_sf_1"/>
</dbReference>
<accession>A0A0N0NQL4</accession>
<gene>
    <name evidence="3" type="ORF">AB675_6479</name>
</gene>
<dbReference type="PANTHER" id="PTHR16943">
    <property type="entry name" value="2-METHYLCITRATE DEHYDRATASE-RELATED"/>
    <property type="match status" value="1"/>
</dbReference>
<sequence>MGSLAPSAPLTRLCARRIAQIANNPLEPRLKEKATLAILDYLSSVSAGLQAPWAGDVAKYASARESGPCFTFANKKNVTAESAAFCNALLAHSAIRDDMHLPSNSHIGSMVISAALAIAQRDGVSGEGLLKAVVAGYEMSALLGTAFQQTQGYNRHIRPSGSCGAFGSAAAALVTNFDKVNEDVATNALAFAANMASGFNQWAWTGGVEIYTEMGTAAQSGIIAYDVAKAGLQCSEDVLEGKAGYFAAYSVGSKAEKLFTEWLDSEIGRGIMEVTMKPVPGCNYAQTPIAAGMKASKPYQEKKQQNPELKIEEIVVRSTSAAKNYPGCDNPAKKFETVQQTKMSIQYGVSAMLLRVRSGMKAERRQPARVELKLSDGSTITEELNDVPWVNASGIKARFQTEMESLAKNSNPEELLKVLQNLEKQTDAGQLMAHFQ</sequence>
<evidence type="ECO:0000259" key="2">
    <source>
        <dbReference type="Pfam" id="PF03972"/>
    </source>
</evidence>
<dbReference type="InterPro" id="IPR036148">
    <property type="entry name" value="MmgE/PrpD_sf"/>
</dbReference>
<feature type="domain" description="MmgE/PrpD N-terminal" evidence="2">
    <location>
        <begin position="15"/>
        <end position="255"/>
    </location>
</feature>
<dbReference type="OrthoDB" id="4120269at2759"/>
<proteinExistence type="inferred from homology"/>
<organism evidence="3 4">
    <name type="scientific">Cyphellophora attinorum</name>
    <dbReference type="NCBI Taxonomy" id="1664694"/>
    <lineage>
        <taxon>Eukaryota</taxon>
        <taxon>Fungi</taxon>
        <taxon>Dikarya</taxon>
        <taxon>Ascomycota</taxon>
        <taxon>Pezizomycotina</taxon>
        <taxon>Eurotiomycetes</taxon>
        <taxon>Chaetothyriomycetidae</taxon>
        <taxon>Chaetothyriales</taxon>
        <taxon>Cyphellophoraceae</taxon>
        <taxon>Cyphellophora</taxon>
    </lineage>
</organism>
<dbReference type="Proteomes" id="UP000038010">
    <property type="component" value="Unassembled WGS sequence"/>
</dbReference>
<dbReference type="EMBL" id="LFJN01000004">
    <property type="protein sequence ID" value="KPI43839.1"/>
    <property type="molecule type" value="Genomic_DNA"/>
</dbReference>
<dbReference type="InterPro" id="IPR005656">
    <property type="entry name" value="MmgE_PrpD"/>
</dbReference>
<dbReference type="AlphaFoldDB" id="A0A0N0NQL4"/>
<dbReference type="Gene3D" id="1.10.4100.10">
    <property type="entry name" value="2-methylcitrate dehydratase PrpD"/>
    <property type="match status" value="1"/>
</dbReference>
<comment type="caution">
    <text evidence="3">The sequence shown here is derived from an EMBL/GenBank/DDBJ whole genome shotgun (WGS) entry which is preliminary data.</text>
</comment>
<dbReference type="GeneID" id="28738654"/>
<dbReference type="GO" id="GO:0016829">
    <property type="term" value="F:lyase activity"/>
    <property type="evidence" value="ECO:0007669"/>
    <property type="project" value="InterPro"/>
</dbReference>
<evidence type="ECO:0000313" key="4">
    <source>
        <dbReference type="Proteomes" id="UP000038010"/>
    </source>
</evidence>
<evidence type="ECO:0000256" key="1">
    <source>
        <dbReference type="ARBA" id="ARBA00006174"/>
    </source>
</evidence>
<protein>
    <recommendedName>
        <fullName evidence="2">MmgE/PrpD N-terminal domain-containing protein</fullName>
    </recommendedName>
</protein>
<comment type="similarity">
    <text evidence="1">Belongs to the PrpD family.</text>
</comment>
<dbReference type="RefSeq" id="XP_018003802.1">
    <property type="nucleotide sequence ID" value="XM_018146774.1"/>
</dbReference>
<dbReference type="Pfam" id="PF03972">
    <property type="entry name" value="MmgE_PrpD_N"/>
    <property type="match status" value="1"/>
</dbReference>
<name>A0A0N0NQL4_9EURO</name>
<dbReference type="InterPro" id="IPR045336">
    <property type="entry name" value="MmgE_PrpD_N"/>
</dbReference>
<dbReference type="VEuPathDB" id="FungiDB:AB675_6479"/>
<evidence type="ECO:0000313" key="3">
    <source>
        <dbReference type="EMBL" id="KPI43839.1"/>
    </source>
</evidence>
<keyword evidence="4" id="KW-1185">Reference proteome</keyword>
<dbReference type="PANTHER" id="PTHR16943:SF8">
    <property type="entry name" value="2-METHYLCITRATE DEHYDRATASE"/>
    <property type="match status" value="1"/>
</dbReference>
<reference evidence="3 4" key="1">
    <citation type="submission" date="2015-06" db="EMBL/GenBank/DDBJ databases">
        <title>Draft genome of the ant-associated black yeast Phialophora attae CBS 131958.</title>
        <authorList>
            <person name="Moreno L.F."/>
            <person name="Stielow B.J."/>
            <person name="de Hoog S."/>
            <person name="Vicente V.A."/>
            <person name="Weiss V.A."/>
            <person name="de Vries M."/>
            <person name="Cruz L.M."/>
            <person name="Souza E.M."/>
        </authorList>
    </citation>
    <scope>NUCLEOTIDE SEQUENCE [LARGE SCALE GENOMIC DNA]</scope>
    <source>
        <strain evidence="3 4">CBS 131958</strain>
    </source>
</reference>
<dbReference type="SUPFAM" id="SSF103378">
    <property type="entry name" value="2-methylcitrate dehydratase PrpD"/>
    <property type="match status" value="1"/>
</dbReference>